<sequence>MGKKFFNPYHWLRSKISGEMMRVRGTSFTTYTLDSSKVEYQLARELYQNKNKKYELGSAFIKPVINSTVGFMGVPHYTTEDEDAQELLNDFALENTSKMIRTHSNALKLGDCYVWITREKRNNPLYPEKKERLIYNIIPPEEVKDIILDPITREPIAYILESKQEWTGLSDVKKTATIKQTITAEERTIEITGDKPEGIESGTFPNTWGFIPIIHFKNEPDETMKFGQSDIEPIEPYIKAYHDVMLHALKGSKMHSTPKLKLKLKDVAGFLANNFGIEDPVKFAKEGGNINLDGHEILFFTQDEDAQFIEVKSATGDAKQLLKMIFYCIVDISETPEFIFGVHTPSALASVKEQMPIMVNKIKRKREQFAEQWQLLARMVLAMSSQVRGYKFSDYTVSLGWDEVDPRDDKAMAETLKHITSALNEALNANIISEEAAVNFLSEYIDTMGEYLSTDPEVPGEREKIMRTRRIRNRFRDHEGWVDEVAKIDEALIGDEDE</sequence>
<gene>
    <name evidence="1" type="ordered locus">Amet_2578</name>
</gene>
<proteinExistence type="predicted"/>
<dbReference type="RefSeq" id="WP_012063704.1">
    <property type="nucleotide sequence ID" value="NC_009633.1"/>
</dbReference>
<dbReference type="HOGENOM" id="CLU_536104_0_0_9"/>
<dbReference type="Proteomes" id="UP000001572">
    <property type="component" value="Chromosome"/>
</dbReference>
<dbReference type="eggNOG" id="COG3567">
    <property type="taxonomic scope" value="Bacteria"/>
</dbReference>
<dbReference type="KEGG" id="amt:Amet_2578"/>
<dbReference type="AlphaFoldDB" id="A6TRB2"/>
<dbReference type="InterPro" id="IPR021145">
    <property type="entry name" value="Portal_protein_SPP1_Gp6-like"/>
</dbReference>
<evidence type="ECO:0000313" key="1">
    <source>
        <dbReference type="EMBL" id="ABR48730.1"/>
    </source>
</evidence>
<accession>A6TRB2</accession>
<dbReference type="Pfam" id="PF05133">
    <property type="entry name" value="SPP1_portal"/>
    <property type="match status" value="1"/>
</dbReference>
<reference evidence="2" key="1">
    <citation type="journal article" date="2016" name="Genome Announc.">
        <title>Complete genome sequence of Alkaliphilus metalliredigens strain QYMF, an alkaliphilic and metal-reducing bacterium isolated from borax-contaminated leachate ponds.</title>
        <authorList>
            <person name="Hwang C."/>
            <person name="Copeland A."/>
            <person name="Lucas S."/>
            <person name="Lapidus A."/>
            <person name="Barry K."/>
            <person name="Detter J.C."/>
            <person name="Glavina Del Rio T."/>
            <person name="Hammon N."/>
            <person name="Israni S."/>
            <person name="Dalin E."/>
            <person name="Tice H."/>
            <person name="Pitluck S."/>
            <person name="Chertkov O."/>
            <person name="Brettin T."/>
            <person name="Bruce D."/>
            <person name="Han C."/>
            <person name="Schmutz J."/>
            <person name="Larimer F."/>
            <person name="Land M.L."/>
            <person name="Hauser L."/>
            <person name="Kyrpides N."/>
            <person name="Mikhailova N."/>
            <person name="Ye Q."/>
            <person name="Zhou J."/>
            <person name="Richardson P."/>
            <person name="Fields M.W."/>
        </authorList>
    </citation>
    <scope>NUCLEOTIDE SEQUENCE [LARGE SCALE GENOMIC DNA]</scope>
    <source>
        <strain evidence="2">QYMF</strain>
    </source>
</reference>
<organism evidence="1 2">
    <name type="scientific">Alkaliphilus metalliredigens (strain QYMF)</name>
    <dbReference type="NCBI Taxonomy" id="293826"/>
    <lineage>
        <taxon>Bacteria</taxon>
        <taxon>Bacillati</taxon>
        <taxon>Bacillota</taxon>
        <taxon>Clostridia</taxon>
        <taxon>Peptostreptococcales</taxon>
        <taxon>Natronincolaceae</taxon>
        <taxon>Alkaliphilus</taxon>
    </lineage>
</organism>
<name>A6TRB2_ALKMQ</name>
<evidence type="ECO:0008006" key="3">
    <source>
        <dbReference type="Google" id="ProtNLM"/>
    </source>
</evidence>
<keyword evidence="2" id="KW-1185">Reference proteome</keyword>
<dbReference type="OrthoDB" id="2498461at2"/>
<evidence type="ECO:0000313" key="2">
    <source>
        <dbReference type="Proteomes" id="UP000001572"/>
    </source>
</evidence>
<dbReference type="EMBL" id="CP000724">
    <property type="protein sequence ID" value="ABR48730.1"/>
    <property type="molecule type" value="Genomic_DNA"/>
</dbReference>
<dbReference type="STRING" id="293826.Amet_2578"/>
<protein>
    <recommendedName>
        <fullName evidence="3">Phage portal protein, SPP1 Gp6-like</fullName>
    </recommendedName>
</protein>